<name>X1BX06_9ZZZZ</name>
<feature type="non-terminal residue" evidence="1">
    <location>
        <position position="260"/>
    </location>
</feature>
<accession>X1BX06</accession>
<organism evidence="1">
    <name type="scientific">marine sediment metagenome</name>
    <dbReference type="NCBI Taxonomy" id="412755"/>
    <lineage>
        <taxon>unclassified sequences</taxon>
        <taxon>metagenomes</taxon>
        <taxon>ecological metagenomes</taxon>
    </lineage>
</organism>
<dbReference type="InterPro" id="IPR035068">
    <property type="entry name" value="TldD/PmbA_N"/>
</dbReference>
<comment type="caution">
    <text evidence="1">The sequence shown here is derived from an EMBL/GenBank/DDBJ whole genome shotgun (WGS) entry which is preliminary data.</text>
</comment>
<dbReference type="PANTHER" id="PTHR43421:SF1">
    <property type="entry name" value="METALLOPROTEASE PMBA"/>
    <property type="match status" value="1"/>
</dbReference>
<dbReference type="SUPFAM" id="SSF111283">
    <property type="entry name" value="Putative modulator of DNA gyrase, PmbA/TldD"/>
    <property type="match status" value="1"/>
</dbReference>
<dbReference type="GO" id="GO:0008237">
    <property type="term" value="F:metallopeptidase activity"/>
    <property type="evidence" value="ECO:0007669"/>
    <property type="project" value="InterPro"/>
</dbReference>
<gene>
    <name evidence="1" type="ORF">S01H4_22205</name>
</gene>
<dbReference type="GO" id="GO:0006508">
    <property type="term" value="P:proteolysis"/>
    <property type="evidence" value="ECO:0007669"/>
    <property type="project" value="InterPro"/>
</dbReference>
<protein>
    <submittedName>
        <fullName evidence="1">Uncharacterized protein</fullName>
    </submittedName>
</protein>
<dbReference type="EMBL" id="BART01010142">
    <property type="protein sequence ID" value="GAG85667.1"/>
    <property type="molecule type" value="Genomic_DNA"/>
</dbReference>
<dbReference type="InterPro" id="IPR036059">
    <property type="entry name" value="TldD/PmbA_sf"/>
</dbReference>
<sequence length="260" mass="30110">MSNEILDLLEKGLNLKNIEEYEIYLVEKNIYETIFLKNQVDNEREIGDFEYFIRILSQKQDETGIGVIKGNSLDKGQIDKNIDICARLSKFNSSTKYFFPGKKQISDLNTADKKILEDPIAIKKDLAEELISEASQQKDVKTTFGRFRIHSYHSFLRNSNTLNLDSKKTFFFIEFALKAQENGKLSEFWEVGYYKEKEHLKFNERVNNWARRAKDTLRAEEPKPANNAIVIFSPSVLRAAINTVIGFHALAIAHFEKVSR</sequence>
<dbReference type="GO" id="GO:0005829">
    <property type="term" value="C:cytosol"/>
    <property type="evidence" value="ECO:0007669"/>
    <property type="project" value="TreeGrafter"/>
</dbReference>
<dbReference type="AlphaFoldDB" id="X1BX06"/>
<dbReference type="PANTHER" id="PTHR43421">
    <property type="entry name" value="METALLOPROTEASE PMBA"/>
    <property type="match status" value="1"/>
</dbReference>
<dbReference type="InterPro" id="IPR047657">
    <property type="entry name" value="PmbA"/>
</dbReference>
<evidence type="ECO:0000313" key="1">
    <source>
        <dbReference type="EMBL" id="GAG85667.1"/>
    </source>
</evidence>
<dbReference type="Gene3D" id="3.30.2290.10">
    <property type="entry name" value="PmbA/TldD superfamily"/>
    <property type="match status" value="1"/>
</dbReference>
<reference evidence="1" key="1">
    <citation type="journal article" date="2014" name="Front. Microbiol.">
        <title>High frequency of phylogenetically diverse reductive dehalogenase-homologous genes in deep subseafloor sedimentary metagenomes.</title>
        <authorList>
            <person name="Kawai M."/>
            <person name="Futagami T."/>
            <person name="Toyoda A."/>
            <person name="Takaki Y."/>
            <person name="Nishi S."/>
            <person name="Hori S."/>
            <person name="Arai W."/>
            <person name="Tsubouchi T."/>
            <person name="Morono Y."/>
            <person name="Uchiyama I."/>
            <person name="Ito T."/>
            <person name="Fujiyama A."/>
            <person name="Inagaki F."/>
            <person name="Takami H."/>
        </authorList>
    </citation>
    <scope>NUCLEOTIDE SEQUENCE</scope>
    <source>
        <strain evidence="1">Expedition CK06-06</strain>
    </source>
</reference>
<proteinExistence type="predicted"/>